<proteinExistence type="predicted"/>
<accession>A0A926ZG59</accession>
<sequence length="142" mass="16404">MSQSLHFHRIKCFDAKVIQSFDIETILRMLKAGLGQEKSNIDETTYDLFFEPIEEITISLSANDPKLEKLLGTGAKNLLHPNSRYYLVTEELSKVINEMSWKLAISELKSSTQSQETCKEYFKDCAMLKIWYNQKILMVEAS</sequence>
<evidence type="ECO:0000313" key="1">
    <source>
        <dbReference type="EMBL" id="MBD2181374.1"/>
    </source>
</evidence>
<dbReference type="EMBL" id="JACJPW010000019">
    <property type="protein sequence ID" value="MBD2181374.1"/>
    <property type="molecule type" value="Genomic_DNA"/>
</dbReference>
<dbReference type="AlphaFoldDB" id="A0A926ZG59"/>
<evidence type="ECO:0000313" key="2">
    <source>
        <dbReference type="Proteomes" id="UP000641646"/>
    </source>
</evidence>
<protein>
    <submittedName>
        <fullName evidence="1">Uncharacterized protein</fullName>
    </submittedName>
</protein>
<dbReference type="RefSeq" id="WP_190464139.1">
    <property type="nucleotide sequence ID" value="NZ_JACJPW010000019.1"/>
</dbReference>
<organism evidence="1 2">
    <name type="scientific">Aerosakkonema funiforme FACHB-1375</name>
    <dbReference type="NCBI Taxonomy" id="2949571"/>
    <lineage>
        <taxon>Bacteria</taxon>
        <taxon>Bacillati</taxon>
        <taxon>Cyanobacteriota</taxon>
        <taxon>Cyanophyceae</taxon>
        <taxon>Oscillatoriophycideae</taxon>
        <taxon>Aerosakkonematales</taxon>
        <taxon>Aerosakkonemataceae</taxon>
        <taxon>Aerosakkonema</taxon>
    </lineage>
</organism>
<keyword evidence="2" id="KW-1185">Reference proteome</keyword>
<reference evidence="1" key="1">
    <citation type="journal article" date="2015" name="ISME J.">
        <title>Draft Genome Sequence of Streptomyces incarnatus NRRL8089, which Produces the Nucleoside Antibiotic Sinefungin.</title>
        <authorList>
            <person name="Oshima K."/>
            <person name="Hattori M."/>
            <person name="Shimizu H."/>
            <person name="Fukuda K."/>
            <person name="Nemoto M."/>
            <person name="Inagaki K."/>
            <person name="Tamura T."/>
        </authorList>
    </citation>
    <scope>NUCLEOTIDE SEQUENCE</scope>
    <source>
        <strain evidence="1">FACHB-1375</strain>
    </source>
</reference>
<name>A0A926ZG59_9CYAN</name>
<gene>
    <name evidence="1" type="ORF">H6G03_09685</name>
</gene>
<dbReference type="Proteomes" id="UP000641646">
    <property type="component" value="Unassembled WGS sequence"/>
</dbReference>
<comment type="caution">
    <text evidence="1">The sequence shown here is derived from an EMBL/GenBank/DDBJ whole genome shotgun (WGS) entry which is preliminary data.</text>
</comment>
<reference evidence="1" key="2">
    <citation type="submission" date="2020-08" db="EMBL/GenBank/DDBJ databases">
        <authorList>
            <person name="Chen M."/>
            <person name="Teng W."/>
            <person name="Zhao L."/>
            <person name="Hu C."/>
            <person name="Zhou Y."/>
            <person name="Han B."/>
            <person name="Song L."/>
            <person name="Shu W."/>
        </authorList>
    </citation>
    <scope>NUCLEOTIDE SEQUENCE</scope>
    <source>
        <strain evidence="1">FACHB-1375</strain>
    </source>
</reference>